<accession>A0ACC3SNB3</accession>
<reference evidence="1" key="1">
    <citation type="submission" date="2024-02" db="EMBL/GenBank/DDBJ databases">
        <title>Metagenome Assembled Genome of Zalaria obscura JY119.</title>
        <authorList>
            <person name="Vighnesh L."/>
            <person name="Jagadeeshwari U."/>
            <person name="Venkata Ramana C."/>
            <person name="Sasikala C."/>
        </authorList>
    </citation>
    <scope>NUCLEOTIDE SEQUENCE</scope>
    <source>
        <strain evidence="1">JY119</strain>
    </source>
</reference>
<dbReference type="Proteomes" id="UP001320706">
    <property type="component" value="Unassembled WGS sequence"/>
</dbReference>
<sequence>MSTTEKDQSQKELDQLQATIGDVLEQIGHMFAASAKGGRDQGFNHGSKLRQRLPRHLEYFNNALDALEDELFQAKAVMRRDLGVLQASQAKATAPPTTTIASASAEPKSDDTIDAHMDEGFATPAQHQPQPATAQTDGATSPKSASPARPSPQQKAPLTLDTSSQPTSDQDPTATTQNADLDSLFNSATSPTRDFFSPATDGVPFQNRSPPEANIKPAPSDTNDSSMPDFNFAAFNASMDTTTNDNDNDNNATMAEADDTISSLLPGLESYANATPAEGEQQPPQQQNAANNDNAENGGGDGDGDGDGEDFAMPDFSLSADEQAEVDTAHDQLMANARTSQQAAGNAQINPPANPGNASPPNHNTQAQHMEEDIFQDLMNGKYFDMDDYPPAEDGEGKGGMNQMTEFDASFFDFD</sequence>
<name>A0ACC3SNB3_9PEZI</name>
<protein>
    <submittedName>
        <fullName evidence="1">Uncharacterized protein</fullName>
    </submittedName>
</protein>
<dbReference type="EMBL" id="JAMKPW020000002">
    <property type="protein sequence ID" value="KAK8219982.1"/>
    <property type="molecule type" value="Genomic_DNA"/>
</dbReference>
<keyword evidence="2" id="KW-1185">Reference proteome</keyword>
<proteinExistence type="predicted"/>
<gene>
    <name evidence="1" type="ORF">M8818_000398</name>
</gene>
<evidence type="ECO:0000313" key="1">
    <source>
        <dbReference type="EMBL" id="KAK8219982.1"/>
    </source>
</evidence>
<comment type="caution">
    <text evidence="1">The sequence shown here is derived from an EMBL/GenBank/DDBJ whole genome shotgun (WGS) entry which is preliminary data.</text>
</comment>
<evidence type="ECO:0000313" key="2">
    <source>
        <dbReference type="Proteomes" id="UP001320706"/>
    </source>
</evidence>
<organism evidence="1 2">
    <name type="scientific">Zalaria obscura</name>
    <dbReference type="NCBI Taxonomy" id="2024903"/>
    <lineage>
        <taxon>Eukaryota</taxon>
        <taxon>Fungi</taxon>
        <taxon>Dikarya</taxon>
        <taxon>Ascomycota</taxon>
        <taxon>Pezizomycotina</taxon>
        <taxon>Dothideomycetes</taxon>
        <taxon>Dothideomycetidae</taxon>
        <taxon>Dothideales</taxon>
        <taxon>Zalariaceae</taxon>
        <taxon>Zalaria</taxon>
    </lineage>
</organism>